<dbReference type="PANTHER" id="PTHR47893">
    <property type="entry name" value="REGULATORY PROTEIN PCHR"/>
    <property type="match status" value="1"/>
</dbReference>
<dbReference type="InterPro" id="IPR053142">
    <property type="entry name" value="PchR_regulatory_protein"/>
</dbReference>
<organism evidence="4 5">
    <name type="scientific">Rhizobium aquaticum</name>
    <dbReference type="NCBI Taxonomy" id="1549636"/>
    <lineage>
        <taxon>Bacteria</taxon>
        <taxon>Pseudomonadati</taxon>
        <taxon>Pseudomonadota</taxon>
        <taxon>Alphaproteobacteria</taxon>
        <taxon>Hyphomicrobiales</taxon>
        <taxon>Rhizobiaceae</taxon>
        <taxon>Rhizobium/Agrobacterium group</taxon>
        <taxon>Rhizobium</taxon>
    </lineage>
</organism>
<gene>
    <name evidence="4" type="ORF">ABID16_004078</name>
</gene>
<dbReference type="InterPro" id="IPR009057">
    <property type="entry name" value="Homeodomain-like_sf"/>
</dbReference>
<dbReference type="InterPro" id="IPR018060">
    <property type="entry name" value="HTH_AraC"/>
</dbReference>
<keyword evidence="2" id="KW-0804">Transcription</keyword>
<evidence type="ECO:0000256" key="2">
    <source>
        <dbReference type="ARBA" id="ARBA00023163"/>
    </source>
</evidence>
<dbReference type="PANTHER" id="PTHR47893:SF1">
    <property type="entry name" value="REGULATORY PROTEIN PCHR"/>
    <property type="match status" value="1"/>
</dbReference>
<evidence type="ECO:0000313" key="5">
    <source>
        <dbReference type="Proteomes" id="UP001549047"/>
    </source>
</evidence>
<evidence type="ECO:0000313" key="4">
    <source>
        <dbReference type="EMBL" id="MET3615731.1"/>
    </source>
</evidence>
<evidence type="ECO:0000256" key="1">
    <source>
        <dbReference type="ARBA" id="ARBA00023015"/>
    </source>
</evidence>
<dbReference type="RefSeq" id="WP_354558199.1">
    <property type="nucleotide sequence ID" value="NZ_JBEPMB010000009.1"/>
</dbReference>
<name>A0ABV2J627_9HYPH</name>
<protein>
    <submittedName>
        <fullName evidence="4">AraC-like DNA-binding protein</fullName>
    </submittedName>
</protein>
<sequence>MFDAQEKPLQHHGLVDTRAVDEARDAIGRIFCPHFLNVRDRNGYGFHAVHNAVEQPGYSVNFVAYGAEVEIDPGELSDFFLLQLPVHGAAHVRCGTSAVDVAAGQRGSLLSPTLASRMVWKDDCEKLIVLMRRRMVEDFFETLTHRARGPIEFDPSVDLTSPVGRSILSHTRMLVEAAEGGAALPDAYRRMLRDGLISLILNGLTGNFSSTLSQPAIDPGSAAVRKAEDFIRARAAENISMADIATAAGIPLRTLQESYRKAFGRTLSDGVQKARLESLRNALLKPTPSLNVADAVLASGFGHLGRAAAAYREVYGESPSETLRRVRGR</sequence>
<comment type="caution">
    <text evidence="4">The sequence shown here is derived from an EMBL/GenBank/DDBJ whole genome shotgun (WGS) entry which is preliminary data.</text>
</comment>
<dbReference type="SMART" id="SM00342">
    <property type="entry name" value="HTH_ARAC"/>
    <property type="match status" value="1"/>
</dbReference>
<evidence type="ECO:0000259" key="3">
    <source>
        <dbReference type="PROSITE" id="PS01124"/>
    </source>
</evidence>
<dbReference type="InterPro" id="IPR035418">
    <property type="entry name" value="AraC-bd_2"/>
</dbReference>
<keyword evidence="5" id="KW-1185">Reference proteome</keyword>
<dbReference type="PROSITE" id="PS01124">
    <property type="entry name" value="HTH_ARAC_FAMILY_2"/>
    <property type="match status" value="1"/>
</dbReference>
<feature type="domain" description="HTH araC/xylS-type" evidence="3">
    <location>
        <begin position="225"/>
        <end position="325"/>
    </location>
</feature>
<dbReference type="Pfam" id="PF14525">
    <property type="entry name" value="AraC_binding_2"/>
    <property type="match status" value="1"/>
</dbReference>
<dbReference type="Pfam" id="PF12833">
    <property type="entry name" value="HTH_18"/>
    <property type="match status" value="1"/>
</dbReference>
<accession>A0ABV2J627</accession>
<dbReference type="Gene3D" id="1.10.10.60">
    <property type="entry name" value="Homeodomain-like"/>
    <property type="match status" value="1"/>
</dbReference>
<dbReference type="Proteomes" id="UP001549047">
    <property type="component" value="Unassembled WGS sequence"/>
</dbReference>
<keyword evidence="1" id="KW-0805">Transcription regulation</keyword>
<proteinExistence type="predicted"/>
<dbReference type="SUPFAM" id="SSF46689">
    <property type="entry name" value="Homeodomain-like"/>
    <property type="match status" value="1"/>
</dbReference>
<dbReference type="EMBL" id="JBEPMB010000009">
    <property type="protein sequence ID" value="MET3615731.1"/>
    <property type="molecule type" value="Genomic_DNA"/>
</dbReference>
<reference evidence="4 5" key="1">
    <citation type="submission" date="2024-06" db="EMBL/GenBank/DDBJ databases">
        <title>Genomic Encyclopedia of Type Strains, Phase IV (KMG-IV): sequencing the most valuable type-strain genomes for metagenomic binning, comparative biology and taxonomic classification.</title>
        <authorList>
            <person name="Goeker M."/>
        </authorList>
    </citation>
    <scope>NUCLEOTIDE SEQUENCE [LARGE SCALE GENOMIC DNA]</scope>
    <source>
        <strain evidence="4 5">DSM 29780</strain>
    </source>
</reference>